<keyword evidence="1" id="KW-1133">Transmembrane helix</keyword>
<reference evidence="2" key="1">
    <citation type="submission" date="2022-01" db="EMBL/GenBank/DDBJ databases">
        <authorList>
            <person name="King R."/>
        </authorList>
    </citation>
    <scope>NUCLEOTIDE SEQUENCE</scope>
</reference>
<dbReference type="EMBL" id="OU895878">
    <property type="protein sequence ID" value="CAG9804725.1"/>
    <property type="molecule type" value="Genomic_DNA"/>
</dbReference>
<keyword evidence="3" id="KW-1185">Reference proteome</keyword>
<name>A0A9N9WSU3_9DIPT</name>
<evidence type="ECO:0000256" key="1">
    <source>
        <dbReference type="SAM" id="Phobius"/>
    </source>
</evidence>
<proteinExistence type="predicted"/>
<feature type="transmembrane region" description="Helical" evidence="1">
    <location>
        <begin position="20"/>
        <end position="46"/>
    </location>
</feature>
<feature type="transmembrane region" description="Helical" evidence="1">
    <location>
        <begin position="67"/>
        <end position="93"/>
    </location>
</feature>
<reference evidence="2" key="2">
    <citation type="submission" date="2022-10" db="EMBL/GenBank/DDBJ databases">
        <authorList>
            <consortium name="ENA_rothamsted_submissions"/>
            <consortium name="culmorum"/>
            <person name="King R."/>
        </authorList>
    </citation>
    <scope>NUCLEOTIDE SEQUENCE</scope>
</reference>
<evidence type="ECO:0000313" key="2">
    <source>
        <dbReference type="EMBL" id="CAG9804725.1"/>
    </source>
</evidence>
<keyword evidence="1" id="KW-0812">Transmembrane</keyword>
<feature type="transmembrane region" description="Helical" evidence="1">
    <location>
        <begin position="125"/>
        <end position="146"/>
    </location>
</feature>
<organism evidence="2 3">
    <name type="scientific">Chironomus riparius</name>
    <dbReference type="NCBI Taxonomy" id="315576"/>
    <lineage>
        <taxon>Eukaryota</taxon>
        <taxon>Metazoa</taxon>
        <taxon>Ecdysozoa</taxon>
        <taxon>Arthropoda</taxon>
        <taxon>Hexapoda</taxon>
        <taxon>Insecta</taxon>
        <taxon>Pterygota</taxon>
        <taxon>Neoptera</taxon>
        <taxon>Endopterygota</taxon>
        <taxon>Diptera</taxon>
        <taxon>Nematocera</taxon>
        <taxon>Chironomoidea</taxon>
        <taxon>Chironomidae</taxon>
        <taxon>Chironominae</taxon>
        <taxon>Chironomus</taxon>
    </lineage>
</organism>
<accession>A0A9N9WSU3</accession>
<gene>
    <name evidence="2" type="ORF">CHIRRI_LOCUS7604</name>
</gene>
<sequence>MKVPTVDKFLFYFPLEIGGYVIGGICLLISIAMITFPSIYITNILIVYNSFNESDQDALRNIIIMMLIYYGLTVSYFILLLAAGVLVILGTFFQKHKFLILHQILTVVQVISFFLMLFRFPFIALIPVLLFTVLGIYFFISIQSLYTSLKSKIQQLNISNGHQNGH</sequence>
<evidence type="ECO:0000313" key="3">
    <source>
        <dbReference type="Proteomes" id="UP001153620"/>
    </source>
</evidence>
<keyword evidence="1" id="KW-0472">Membrane</keyword>
<dbReference type="AlphaFoldDB" id="A0A9N9WSU3"/>
<dbReference type="Proteomes" id="UP001153620">
    <property type="component" value="Chromosome 2"/>
</dbReference>
<feature type="transmembrane region" description="Helical" evidence="1">
    <location>
        <begin position="99"/>
        <end position="118"/>
    </location>
</feature>
<protein>
    <submittedName>
        <fullName evidence="2">Uncharacterized protein</fullName>
    </submittedName>
</protein>